<keyword evidence="1" id="KW-0175">Coiled coil</keyword>
<comment type="caution">
    <text evidence="3">The sequence shown here is derived from an EMBL/GenBank/DDBJ whole genome shotgun (WGS) entry which is preliminary data.</text>
</comment>
<name>A0AAD6YAY6_9AGAR</name>
<dbReference type="Gene3D" id="1.20.1170.10">
    <property type="match status" value="1"/>
</dbReference>
<evidence type="ECO:0000256" key="1">
    <source>
        <dbReference type="SAM" id="Coils"/>
    </source>
</evidence>
<feature type="coiled-coil region" evidence="1">
    <location>
        <begin position="271"/>
        <end position="305"/>
    </location>
</feature>
<organism evidence="3 4">
    <name type="scientific">Mycena pura</name>
    <dbReference type="NCBI Taxonomy" id="153505"/>
    <lineage>
        <taxon>Eukaryota</taxon>
        <taxon>Fungi</taxon>
        <taxon>Dikarya</taxon>
        <taxon>Basidiomycota</taxon>
        <taxon>Agaricomycotina</taxon>
        <taxon>Agaricomycetes</taxon>
        <taxon>Agaricomycetidae</taxon>
        <taxon>Agaricales</taxon>
        <taxon>Marasmiineae</taxon>
        <taxon>Mycenaceae</taxon>
        <taxon>Mycena</taxon>
    </lineage>
</organism>
<dbReference type="EMBL" id="JARJCW010000039">
    <property type="protein sequence ID" value="KAJ7206549.1"/>
    <property type="molecule type" value="Genomic_DNA"/>
</dbReference>
<reference evidence="3" key="1">
    <citation type="submission" date="2023-03" db="EMBL/GenBank/DDBJ databases">
        <title>Massive genome expansion in bonnet fungi (Mycena s.s.) driven by repeated elements and novel gene families across ecological guilds.</title>
        <authorList>
            <consortium name="Lawrence Berkeley National Laboratory"/>
            <person name="Harder C.B."/>
            <person name="Miyauchi S."/>
            <person name="Viragh M."/>
            <person name="Kuo A."/>
            <person name="Thoen E."/>
            <person name="Andreopoulos B."/>
            <person name="Lu D."/>
            <person name="Skrede I."/>
            <person name="Drula E."/>
            <person name="Henrissat B."/>
            <person name="Morin E."/>
            <person name="Kohler A."/>
            <person name="Barry K."/>
            <person name="LaButti K."/>
            <person name="Morin E."/>
            <person name="Salamov A."/>
            <person name="Lipzen A."/>
            <person name="Mereny Z."/>
            <person name="Hegedus B."/>
            <person name="Baldrian P."/>
            <person name="Stursova M."/>
            <person name="Weitz H."/>
            <person name="Taylor A."/>
            <person name="Grigoriev I.V."/>
            <person name="Nagy L.G."/>
            <person name="Martin F."/>
            <person name="Kauserud H."/>
        </authorList>
    </citation>
    <scope>NUCLEOTIDE SEQUENCE</scope>
    <source>
        <strain evidence="3">9144</strain>
    </source>
</reference>
<feature type="transmembrane region" description="Helical" evidence="2">
    <location>
        <begin position="248"/>
        <end position="268"/>
    </location>
</feature>
<keyword evidence="4" id="KW-1185">Reference proteome</keyword>
<keyword evidence="2" id="KW-0812">Transmembrane</keyword>
<evidence type="ECO:0000256" key="2">
    <source>
        <dbReference type="SAM" id="Phobius"/>
    </source>
</evidence>
<accession>A0AAD6YAY6</accession>
<keyword evidence="2" id="KW-0472">Membrane</keyword>
<feature type="transmembrane region" description="Helical" evidence="2">
    <location>
        <begin position="219"/>
        <end position="242"/>
    </location>
</feature>
<evidence type="ECO:0000313" key="4">
    <source>
        <dbReference type="Proteomes" id="UP001219525"/>
    </source>
</evidence>
<protein>
    <submittedName>
        <fullName evidence="3">Uncharacterized protein</fullName>
    </submittedName>
</protein>
<dbReference type="Proteomes" id="UP001219525">
    <property type="component" value="Unassembled WGS sequence"/>
</dbReference>
<keyword evidence="2" id="KW-1133">Transmembrane helix</keyword>
<sequence>MQKLPRNFSIDDIPPCYDAAVATTQLNALTPDQKARLSVGIAIAASDPQADVQFRNSATAAGRSGGHRSDFLPTFEAIQVEFRAVVSDSRSLAVRIAFHAEIFDVIIVKFCADESLTVQERVDQIKKFIEDGEGYRGDAEKMHRRFQDLKDKFEVIPDRVSESTSLSIDKLAFIDRLDSSLATGFREWAKPLEGAKTDRIETLEDEIEKLHKEIAHLKVAIAEMAAALAATLALTAFLVLAFPLGAPFFIAAGAVVAGIQTNSLTGLVKAKNGYKKDLYNKEKEVTRIEEELKTIRGMRSELEKEGANSLNTFIASIMVLQQTWLHVQADAEAIKKWLEHGADMAEYPTYMKENLDHSVKIYKQVARYLRDYAGGIARIVKRF</sequence>
<feature type="coiled-coil region" evidence="1">
    <location>
        <begin position="193"/>
        <end position="227"/>
    </location>
</feature>
<evidence type="ECO:0000313" key="3">
    <source>
        <dbReference type="EMBL" id="KAJ7206549.1"/>
    </source>
</evidence>
<dbReference type="AlphaFoldDB" id="A0AAD6YAY6"/>
<gene>
    <name evidence="3" type="ORF">GGX14DRAFT_637563</name>
</gene>
<dbReference type="SUPFAM" id="SSF58100">
    <property type="entry name" value="Bacterial hemolysins"/>
    <property type="match status" value="1"/>
</dbReference>
<proteinExistence type="predicted"/>